<evidence type="ECO:0000313" key="4">
    <source>
        <dbReference type="Proteomes" id="UP000789524"/>
    </source>
</evidence>
<evidence type="ECO:0000256" key="1">
    <source>
        <dbReference type="SAM" id="MobiDB-lite"/>
    </source>
</evidence>
<evidence type="ECO:0000259" key="2">
    <source>
        <dbReference type="Pfam" id="PF23055"/>
    </source>
</evidence>
<dbReference type="PANTHER" id="PTHR33327">
    <property type="entry name" value="ENDONUCLEASE"/>
    <property type="match status" value="1"/>
</dbReference>
<dbReference type="PANTHER" id="PTHR33327:SF3">
    <property type="entry name" value="RNA-DIRECTED DNA POLYMERASE"/>
    <property type="match status" value="1"/>
</dbReference>
<dbReference type="EMBL" id="CAKASE010000067">
    <property type="protein sequence ID" value="CAG9571774.1"/>
    <property type="molecule type" value="Genomic_DNA"/>
</dbReference>
<name>A0A8J2QTP3_9NEOP</name>
<keyword evidence="4" id="KW-1185">Reference proteome</keyword>
<reference evidence="3" key="1">
    <citation type="submission" date="2021-09" db="EMBL/GenBank/DDBJ databases">
        <authorList>
            <person name="Martin H S."/>
        </authorList>
    </citation>
    <scope>NUCLEOTIDE SEQUENCE</scope>
</reference>
<feature type="region of interest" description="Disordered" evidence="1">
    <location>
        <begin position="316"/>
        <end position="337"/>
    </location>
</feature>
<organism evidence="3 4">
    <name type="scientific">Danaus chrysippus</name>
    <name type="common">African queen</name>
    <dbReference type="NCBI Taxonomy" id="151541"/>
    <lineage>
        <taxon>Eukaryota</taxon>
        <taxon>Metazoa</taxon>
        <taxon>Ecdysozoa</taxon>
        <taxon>Arthropoda</taxon>
        <taxon>Hexapoda</taxon>
        <taxon>Insecta</taxon>
        <taxon>Pterygota</taxon>
        <taxon>Neoptera</taxon>
        <taxon>Endopterygota</taxon>
        <taxon>Lepidoptera</taxon>
        <taxon>Glossata</taxon>
        <taxon>Ditrysia</taxon>
        <taxon>Papilionoidea</taxon>
        <taxon>Nymphalidae</taxon>
        <taxon>Danainae</taxon>
        <taxon>Danaini</taxon>
        <taxon>Danaina</taxon>
        <taxon>Danaus</taxon>
        <taxon>Anosia</taxon>
    </lineage>
</organism>
<dbReference type="Proteomes" id="UP000789524">
    <property type="component" value="Unassembled WGS sequence"/>
</dbReference>
<gene>
    <name evidence="3" type="ORF">DCHRY22_LOCUS9867</name>
</gene>
<proteinExistence type="predicted"/>
<protein>
    <submittedName>
        <fullName evidence="3">(African queen) hypothetical protein</fullName>
    </submittedName>
</protein>
<accession>A0A8J2QTP3</accession>
<comment type="caution">
    <text evidence="3">The sequence shown here is derived from an EMBL/GenBank/DDBJ whole genome shotgun (WGS) entry which is preliminary data.</text>
</comment>
<dbReference type="OrthoDB" id="6905212at2759"/>
<dbReference type="AlphaFoldDB" id="A0A8J2QTP3"/>
<sequence length="373" mass="42707">MYVYCAYAFAALCRTAEASEGITTYIYNLRSRRPIIPSLSRVIYTRTLLVSILKGINIRFICNKIHSSFNLTRSFINLCTITATSGDPDQEAELVGNIMEEKKQEEIISGENISAISVQSRLLPFWREYPRAWFIQFEAVVDPLKTSDDQKFRYVLQQLQSSDLQHLTDILYQPPAVDKYQAVKTRLLAAYEKSDVKNFQKLISGLELGDQKPSQLLRKMRELSSGMVTDEGLRIEWLNQLPTQVRVVLSVNTEAALDTLAAMADKMLEYTERPSISAVSSSSATTSSTQYEALAKQIENLTLEVAELRRGRAPYRQYRRPFHSRSRSHSRLRKTSKVKPGDATWECKYHFRFGDKAKRCVSPCCRRNKKSEN</sequence>
<feature type="domain" description="DUF7041" evidence="2">
    <location>
        <begin position="123"/>
        <end position="203"/>
    </location>
</feature>
<evidence type="ECO:0000313" key="3">
    <source>
        <dbReference type="EMBL" id="CAG9571774.1"/>
    </source>
</evidence>
<dbReference type="InterPro" id="IPR055469">
    <property type="entry name" value="DUF7041"/>
</dbReference>
<dbReference type="Pfam" id="PF23055">
    <property type="entry name" value="DUF7041"/>
    <property type="match status" value="1"/>
</dbReference>